<evidence type="ECO:0000313" key="1">
    <source>
        <dbReference type="EMBL" id="KAG9220001.1"/>
    </source>
</evidence>
<reference evidence="1 2" key="1">
    <citation type="journal article" date="2021" name="Appl. Environ. Microbiol.">
        <title>Genetic linkage and physical mapping for an oyster mushroom Pleurotus cornucopiae and QTL analysis for the trait cap color.</title>
        <authorList>
            <person name="Zhang Y."/>
            <person name="Gao W."/>
            <person name="Sonnenberg A."/>
            <person name="Chen Q."/>
            <person name="Zhang J."/>
            <person name="Huang C."/>
        </authorList>
    </citation>
    <scope>NUCLEOTIDE SEQUENCE [LARGE SCALE GENOMIC DNA]</scope>
    <source>
        <strain evidence="1">CCMSSC00406</strain>
    </source>
</reference>
<protein>
    <submittedName>
        <fullName evidence="1">Uncharacterized protein</fullName>
    </submittedName>
</protein>
<accession>A0ACB7IQ44</accession>
<organism evidence="1 2">
    <name type="scientific">Pleurotus cornucopiae</name>
    <name type="common">Cornucopia mushroom</name>
    <dbReference type="NCBI Taxonomy" id="5321"/>
    <lineage>
        <taxon>Eukaryota</taxon>
        <taxon>Fungi</taxon>
        <taxon>Dikarya</taxon>
        <taxon>Basidiomycota</taxon>
        <taxon>Agaricomycotina</taxon>
        <taxon>Agaricomycetes</taxon>
        <taxon>Agaricomycetidae</taxon>
        <taxon>Agaricales</taxon>
        <taxon>Pleurotineae</taxon>
        <taxon>Pleurotaceae</taxon>
        <taxon>Pleurotus</taxon>
    </lineage>
</organism>
<proteinExistence type="predicted"/>
<dbReference type="EMBL" id="WQMT02000008">
    <property type="protein sequence ID" value="KAG9220001.1"/>
    <property type="molecule type" value="Genomic_DNA"/>
</dbReference>
<name>A0ACB7IQ44_PLECO</name>
<keyword evidence="2" id="KW-1185">Reference proteome</keyword>
<comment type="caution">
    <text evidence="1">The sequence shown here is derived from an EMBL/GenBank/DDBJ whole genome shotgun (WGS) entry which is preliminary data.</text>
</comment>
<gene>
    <name evidence="1" type="ORF">CCMSSC00406_0006914</name>
</gene>
<sequence length="86" mass="9210">MSAGARFASWLSRGETLKADAEANVTAMTARKVEHFIMTSKDAVRTSKATLDVTAGLTGCYMKLGRNGQPTDECLEELLATNGSRV</sequence>
<dbReference type="Proteomes" id="UP000824881">
    <property type="component" value="Unassembled WGS sequence"/>
</dbReference>
<evidence type="ECO:0000313" key="2">
    <source>
        <dbReference type="Proteomes" id="UP000824881"/>
    </source>
</evidence>